<protein>
    <submittedName>
        <fullName evidence="1">Uncharacterized protein</fullName>
    </submittedName>
</protein>
<name>A0A0K1PQN9_9BACT</name>
<dbReference type="RefSeq" id="WP_146647093.1">
    <property type="nucleotide sequence ID" value="NZ_CP012333.1"/>
</dbReference>
<organism evidence="1 2">
    <name type="scientific">Labilithrix luteola</name>
    <dbReference type="NCBI Taxonomy" id="1391654"/>
    <lineage>
        <taxon>Bacteria</taxon>
        <taxon>Pseudomonadati</taxon>
        <taxon>Myxococcota</taxon>
        <taxon>Polyangia</taxon>
        <taxon>Polyangiales</taxon>
        <taxon>Labilitrichaceae</taxon>
        <taxon>Labilithrix</taxon>
    </lineage>
</organism>
<sequence length="139" mass="14659">MSVGLGGSVWQTRDERFSERTGGGATFAMITGDAFACWTPFGDVLRSGACLGGTLQHLRSQGVGIRNATTSSVNWLGVRASLRGEAHLGRWFFTTVQLDAGFAPNAPRIVLGTGEGDVALYDIGAFSARFTIAAALNLF</sequence>
<proteinExistence type="predicted"/>
<dbReference type="EMBL" id="CP012333">
    <property type="protein sequence ID" value="AKU95696.1"/>
    <property type="molecule type" value="Genomic_DNA"/>
</dbReference>
<gene>
    <name evidence="1" type="ORF">AKJ09_02360</name>
</gene>
<evidence type="ECO:0000313" key="1">
    <source>
        <dbReference type="EMBL" id="AKU95696.1"/>
    </source>
</evidence>
<dbReference type="KEGG" id="llu:AKJ09_02360"/>
<reference evidence="1 2" key="1">
    <citation type="submission" date="2015-08" db="EMBL/GenBank/DDBJ databases">
        <authorList>
            <person name="Babu N.S."/>
            <person name="Beckwith C.J."/>
            <person name="Beseler K.G."/>
            <person name="Brison A."/>
            <person name="Carone J.V."/>
            <person name="Caskin T.P."/>
            <person name="Diamond M."/>
            <person name="Durham M.E."/>
            <person name="Foxe J.M."/>
            <person name="Go M."/>
            <person name="Henderson B.A."/>
            <person name="Jones I.B."/>
            <person name="McGettigan J.A."/>
            <person name="Micheletti S.J."/>
            <person name="Nasrallah M.E."/>
            <person name="Ortiz D."/>
            <person name="Piller C.R."/>
            <person name="Privatt S.R."/>
            <person name="Schneider S.L."/>
            <person name="Sharp S."/>
            <person name="Smith T.C."/>
            <person name="Stanton J.D."/>
            <person name="Ullery H.E."/>
            <person name="Wilson R.J."/>
            <person name="Serrano M.G."/>
            <person name="Buck G."/>
            <person name="Lee V."/>
            <person name="Wang Y."/>
            <person name="Carvalho R."/>
            <person name="Voegtly L."/>
            <person name="Shi R."/>
            <person name="Duckworth R."/>
            <person name="Johnson A."/>
            <person name="Loviza R."/>
            <person name="Walstead R."/>
            <person name="Shah Z."/>
            <person name="Kiflezghi M."/>
            <person name="Wade K."/>
            <person name="Ball S.L."/>
            <person name="Bradley K.W."/>
            <person name="Asai D.J."/>
            <person name="Bowman C.A."/>
            <person name="Russell D.A."/>
            <person name="Pope W.H."/>
            <person name="Jacobs-Sera D."/>
            <person name="Hendrix R.W."/>
            <person name="Hatfull G.F."/>
        </authorList>
    </citation>
    <scope>NUCLEOTIDE SEQUENCE [LARGE SCALE GENOMIC DNA]</scope>
    <source>
        <strain evidence="1 2">DSM 27648</strain>
    </source>
</reference>
<dbReference type="STRING" id="1391654.AKJ09_02360"/>
<dbReference type="Proteomes" id="UP000064967">
    <property type="component" value="Chromosome"/>
</dbReference>
<keyword evidence="2" id="KW-1185">Reference proteome</keyword>
<evidence type="ECO:0000313" key="2">
    <source>
        <dbReference type="Proteomes" id="UP000064967"/>
    </source>
</evidence>
<accession>A0A0K1PQN9</accession>
<dbReference type="AlphaFoldDB" id="A0A0K1PQN9"/>